<keyword evidence="4" id="KW-0413">Isomerase</keyword>
<feature type="non-terminal residue" evidence="4">
    <location>
        <position position="1"/>
    </location>
</feature>
<evidence type="ECO:0000259" key="2">
    <source>
        <dbReference type="Pfam" id="PF20512"/>
    </source>
</evidence>
<evidence type="ECO:0000259" key="1">
    <source>
        <dbReference type="Pfam" id="PF01238"/>
    </source>
</evidence>
<dbReference type="InterPro" id="IPR014710">
    <property type="entry name" value="RmlC-like_jellyroll"/>
</dbReference>
<dbReference type="InterPro" id="IPR046456">
    <property type="entry name" value="PMI_typeI_C"/>
</dbReference>
<dbReference type="InterPro" id="IPR011051">
    <property type="entry name" value="RmlC_Cupin_sf"/>
</dbReference>
<dbReference type="SUPFAM" id="SSF51182">
    <property type="entry name" value="RmlC-like cupins"/>
    <property type="match status" value="1"/>
</dbReference>
<dbReference type="InterPro" id="IPR018050">
    <property type="entry name" value="Pmannose_isomerase-type1_CS"/>
</dbReference>
<keyword evidence="3" id="KW-1185">Reference proteome</keyword>
<feature type="domain" description="Phosphomannose isomerase type I C-terminal" evidence="1">
    <location>
        <begin position="120"/>
        <end position="159"/>
    </location>
</feature>
<dbReference type="PANTHER" id="PTHR10309:SF0">
    <property type="entry name" value="MANNOSE-6-PHOSPHATE ISOMERASE"/>
    <property type="match status" value="1"/>
</dbReference>
<reference evidence="4" key="1">
    <citation type="submission" date="2025-08" db="UniProtKB">
        <authorList>
            <consortium name="RefSeq"/>
        </authorList>
    </citation>
    <scope>IDENTIFICATION</scope>
</reference>
<dbReference type="GeneID" id="107117754"/>
<proteinExistence type="predicted"/>
<evidence type="ECO:0000313" key="4">
    <source>
        <dbReference type="RefSeq" id="XP_015275403.1"/>
    </source>
</evidence>
<dbReference type="Gene3D" id="2.60.120.10">
    <property type="entry name" value="Jelly Rolls"/>
    <property type="match status" value="2"/>
</dbReference>
<name>A0ABM1KNW6_GEKJA</name>
<dbReference type="Proteomes" id="UP000694871">
    <property type="component" value="Unplaced"/>
</dbReference>
<dbReference type="Pfam" id="PF01238">
    <property type="entry name" value="PMI_typeI_C"/>
    <property type="match status" value="1"/>
</dbReference>
<sequence length="206" mass="22042">RVSFSSAALGEDTSASCGDLLLKLHSQFPGDIGCFAIYFLNLVKMEPGECMFLAANEPHAYLHGDCIECMACSDNTVRAGLTPKFIDVLTLCEMLNYTPAPPSSKLLTPTQSRMDPCVTIYDPPVPDFAVMKIEIPSTVKLYLVSAMDSASILLVLKGAAVGTSTAATSEMTLRPGTVLFISANESVSLRLSVSEGMLLFRACCLL</sequence>
<dbReference type="RefSeq" id="XP_015275403.1">
    <property type="nucleotide sequence ID" value="XM_015419917.1"/>
</dbReference>
<evidence type="ECO:0000313" key="3">
    <source>
        <dbReference type="Proteomes" id="UP000694871"/>
    </source>
</evidence>
<dbReference type="PROSITE" id="PS00966">
    <property type="entry name" value="PMI_I_2"/>
    <property type="match status" value="1"/>
</dbReference>
<dbReference type="GO" id="GO:0016853">
    <property type="term" value="F:isomerase activity"/>
    <property type="evidence" value="ECO:0007669"/>
    <property type="project" value="UniProtKB-KW"/>
</dbReference>
<organism evidence="3 4">
    <name type="scientific">Gekko japonicus</name>
    <name type="common">Schlegel's Japanese gecko</name>
    <dbReference type="NCBI Taxonomy" id="146911"/>
    <lineage>
        <taxon>Eukaryota</taxon>
        <taxon>Metazoa</taxon>
        <taxon>Chordata</taxon>
        <taxon>Craniata</taxon>
        <taxon>Vertebrata</taxon>
        <taxon>Euteleostomi</taxon>
        <taxon>Lepidosauria</taxon>
        <taxon>Squamata</taxon>
        <taxon>Bifurcata</taxon>
        <taxon>Gekkota</taxon>
        <taxon>Gekkonidae</taxon>
        <taxon>Gekkoninae</taxon>
        <taxon>Gekko</taxon>
    </lineage>
</organism>
<dbReference type="Gene3D" id="1.10.441.10">
    <property type="entry name" value="Phosphomannose Isomerase, domain 2"/>
    <property type="match status" value="1"/>
</dbReference>
<dbReference type="PANTHER" id="PTHR10309">
    <property type="entry name" value="MANNOSE-6-PHOSPHATE ISOMERASE"/>
    <property type="match status" value="1"/>
</dbReference>
<feature type="domain" description="Phosphomannose isomerase type I helical insertion" evidence="2">
    <location>
        <begin position="17"/>
        <end position="40"/>
    </location>
</feature>
<protein>
    <submittedName>
        <fullName evidence="4">Mannose-6-phosphate isomerase</fullName>
    </submittedName>
</protein>
<dbReference type="PRINTS" id="PR00714">
    <property type="entry name" value="MAN6PISMRASE"/>
</dbReference>
<dbReference type="InterPro" id="IPR016305">
    <property type="entry name" value="Mannose-6-P_Isomerase"/>
</dbReference>
<gene>
    <name evidence="4" type="primary">MPI</name>
</gene>
<dbReference type="InterPro" id="IPR046458">
    <property type="entry name" value="PMI_typeI_hel"/>
</dbReference>
<accession>A0ABM1KNW6</accession>
<dbReference type="Pfam" id="PF20512">
    <property type="entry name" value="PMI_typeI_hel"/>
    <property type="match status" value="1"/>
</dbReference>